<dbReference type="InterPro" id="IPR049885">
    <property type="entry name" value="MTCL1-3"/>
</dbReference>
<protein>
    <submittedName>
        <fullName evidence="3">Uncharacterized protein</fullName>
    </submittedName>
</protein>
<feature type="region of interest" description="Disordered" evidence="2">
    <location>
        <begin position="199"/>
        <end position="378"/>
    </location>
</feature>
<dbReference type="PANTHER" id="PTHR15742">
    <property type="entry name" value="GIRDIN"/>
    <property type="match status" value="1"/>
</dbReference>
<evidence type="ECO:0000256" key="2">
    <source>
        <dbReference type="SAM" id="MobiDB-lite"/>
    </source>
</evidence>
<reference evidence="3" key="2">
    <citation type="submission" date="2020-05" db="UniProtKB">
        <authorList>
            <consortium name="EnsemblMetazoa"/>
        </authorList>
    </citation>
    <scope>IDENTIFICATION</scope>
    <source>
        <strain evidence="3">maculatus3</strain>
    </source>
</reference>
<dbReference type="AlphaFoldDB" id="A0A182SEY3"/>
<evidence type="ECO:0000256" key="1">
    <source>
        <dbReference type="SAM" id="Coils"/>
    </source>
</evidence>
<feature type="compositionally biased region" description="Low complexity" evidence="2">
    <location>
        <begin position="258"/>
        <end position="287"/>
    </location>
</feature>
<feature type="compositionally biased region" description="Polar residues" evidence="2">
    <location>
        <begin position="95"/>
        <end position="105"/>
    </location>
</feature>
<dbReference type="PANTHER" id="PTHR15742:SF5">
    <property type="entry name" value="GIRDIN"/>
    <property type="match status" value="1"/>
</dbReference>
<organism evidence="3 4">
    <name type="scientific">Anopheles maculatus</name>
    <dbReference type="NCBI Taxonomy" id="74869"/>
    <lineage>
        <taxon>Eukaryota</taxon>
        <taxon>Metazoa</taxon>
        <taxon>Ecdysozoa</taxon>
        <taxon>Arthropoda</taxon>
        <taxon>Hexapoda</taxon>
        <taxon>Insecta</taxon>
        <taxon>Pterygota</taxon>
        <taxon>Neoptera</taxon>
        <taxon>Endopterygota</taxon>
        <taxon>Diptera</taxon>
        <taxon>Nematocera</taxon>
        <taxon>Culicoidea</taxon>
        <taxon>Culicidae</taxon>
        <taxon>Anophelinae</taxon>
        <taxon>Anopheles</taxon>
        <taxon>Anopheles maculatus group</taxon>
    </lineage>
</organism>
<proteinExistence type="predicted"/>
<sequence>MSHLFPSAKGDQLCPLGFHPQVRWPTRCKRCFRDYKEHGNKRNGDDIAASTPVLPGSTQSRNRDSGSSTTLDKPVRSWTSTQNLLSPSSGNGGSTQNFQQRPASWASTPDLDNILQAVKADFTVNLPLPRRRHTTTFDNLDEVNSTTVTIKRPPLPPILKVETVKKEEKVELQKREDSMADIVIEKGDSLAERVRKLNLMKRQGSAERETSRERSVPPKQEKDEPPVVTAKVVLKPSKVEPETVEKIERRRRRPIPDTPDSSVTSSSSASATSSSKVTASSVKPSVTFASTSQPSTGSATTSSKESQGSDASGTTKSIIRRRRTEESAVPSPSTTSSVGASSSSKSTLTQSSPAITSFQPKSVRPANEPQVPSSSSDDVKFLISIKDKKAKADDDLHSVTTETTETTEATIVDHTDIRELQEENESLRRELETVKARAERAERDKSDILLRRLASIDTVSNKTAASEALKLQQKVNEQKQLIDDLQDEKKFLTTKLKEMSADMNVRGSRGMEEQLRQKLEQAETLCEELMDENEEIKRELRNMETEIEEMHDNFREEQADEYASLKKELDQTTKNCRILSF</sequence>
<dbReference type="EnsemblMetazoa" id="AMAM005432-RA">
    <property type="protein sequence ID" value="AMAM005432-PA"/>
    <property type="gene ID" value="AMAM005432"/>
</dbReference>
<feature type="compositionally biased region" description="Polar residues" evidence="2">
    <location>
        <begin position="288"/>
        <end position="317"/>
    </location>
</feature>
<dbReference type="VEuPathDB" id="VectorBase:AMAM005432"/>
<feature type="compositionally biased region" description="Polar residues" evidence="2">
    <location>
        <begin position="56"/>
        <end position="82"/>
    </location>
</feature>
<reference evidence="4" key="1">
    <citation type="submission" date="2013-09" db="EMBL/GenBank/DDBJ databases">
        <title>The Genome Sequence of Anopheles maculatus species B.</title>
        <authorList>
            <consortium name="The Broad Institute Genomics Platform"/>
            <person name="Neafsey D.E."/>
            <person name="Besansky N."/>
            <person name="Howell P."/>
            <person name="Walton C."/>
            <person name="Young S.K."/>
            <person name="Zeng Q."/>
            <person name="Gargeya S."/>
            <person name="Fitzgerald M."/>
            <person name="Haas B."/>
            <person name="Abouelleil A."/>
            <person name="Allen A.W."/>
            <person name="Alvarado L."/>
            <person name="Arachchi H.M."/>
            <person name="Berlin A.M."/>
            <person name="Chapman S.B."/>
            <person name="Gainer-Dewar J."/>
            <person name="Goldberg J."/>
            <person name="Griggs A."/>
            <person name="Gujja S."/>
            <person name="Hansen M."/>
            <person name="Howarth C."/>
            <person name="Imamovic A."/>
            <person name="Ireland A."/>
            <person name="Larimer J."/>
            <person name="McCowan C."/>
            <person name="Murphy C."/>
            <person name="Pearson M."/>
            <person name="Poon T.W."/>
            <person name="Priest M."/>
            <person name="Roberts A."/>
            <person name="Saif S."/>
            <person name="Shea T."/>
            <person name="Sisk P."/>
            <person name="Sykes S."/>
            <person name="Wortman J."/>
            <person name="Nusbaum C."/>
            <person name="Birren B."/>
        </authorList>
    </citation>
    <scope>NUCLEOTIDE SEQUENCE [LARGE SCALE GENOMIC DNA]</scope>
    <source>
        <strain evidence="4">maculatus3</strain>
    </source>
</reference>
<keyword evidence="1" id="KW-0175">Coiled coil</keyword>
<dbReference type="Proteomes" id="UP000075901">
    <property type="component" value="Unassembled WGS sequence"/>
</dbReference>
<feature type="region of interest" description="Disordered" evidence="2">
    <location>
        <begin position="39"/>
        <end position="105"/>
    </location>
</feature>
<feature type="compositionally biased region" description="Basic and acidic residues" evidence="2">
    <location>
        <begin position="204"/>
        <end position="225"/>
    </location>
</feature>
<feature type="compositionally biased region" description="Low complexity" evidence="2">
    <location>
        <begin position="327"/>
        <end position="354"/>
    </location>
</feature>
<accession>A0A182SEY3</accession>
<keyword evidence="4" id="KW-1185">Reference proteome</keyword>
<evidence type="ECO:0000313" key="4">
    <source>
        <dbReference type="Proteomes" id="UP000075901"/>
    </source>
</evidence>
<feature type="coiled-coil region" evidence="1">
    <location>
        <begin position="417"/>
        <end position="575"/>
    </location>
</feature>
<evidence type="ECO:0000313" key="3">
    <source>
        <dbReference type="EnsemblMetazoa" id="AMAM005432-PA"/>
    </source>
</evidence>
<name>A0A182SEY3_9DIPT</name>
<feature type="compositionally biased region" description="Basic and acidic residues" evidence="2">
    <location>
        <begin position="237"/>
        <end position="248"/>
    </location>
</feature>